<keyword evidence="3" id="KW-1185">Reference proteome</keyword>
<dbReference type="OrthoDB" id="1907165at2"/>
<reference evidence="3" key="1">
    <citation type="submission" date="2019-03" db="EMBL/GenBank/DDBJ databases">
        <title>Aquabacterium pictum sp.nov., the first bacteriochlorophyll a-containing freshwater bacterium in the genus Aquabacterium of the class Betaproteobacteria.</title>
        <authorList>
            <person name="Hirose S."/>
            <person name="Tank M."/>
            <person name="Hara E."/>
            <person name="Tamaki H."/>
            <person name="Takaichi S."/>
            <person name="Haruta S."/>
            <person name="Hanada S."/>
        </authorList>
    </citation>
    <scope>NUCLEOTIDE SEQUENCE [LARGE SCALE GENOMIC DNA]</scope>
    <source>
        <strain evidence="3">W35</strain>
    </source>
</reference>
<dbReference type="InterPro" id="IPR006531">
    <property type="entry name" value="Gp5/Vgr_OB"/>
</dbReference>
<dbReference type="Gene3D" id="2.40.50.230">
    <property type="entry name" value="Gp5 N-terminal domain"/>
    <property type="match status" value="1"/>
</dbReference>
<sequence>MSDTTGTAAPAWPGVYPALVTDLRDPQALGRVQVSLPWAADPEGSRPVAWARLATLAAGAGSGTWFLPAVGDEVLVAFQAGDPSLPVVLGGLWNGQQRPPQAVAADGSNHHRVIRSPRGVVIDLVDGPGRAGLTLRTPGGCELVLDDASQEVRLSDGQGNQVEIKNGELRVTAAKAVVVSASKVSIAAGSVQVDTGMLKVSGTVQADTLIANSVVARSYTPGAGNVL</sequence>
<dbReference type="InterPro" id="IPR037026">
    <property type="entry name" value="Vgr_OB-fold_dom_sf"/>
</dbReference>
<evidence type="ECO:0000313" key="3">
    <source>
        <dbReference type="Proteomes" id="UP000301751"/>
    </source>
</evidence>
<dbReference type="EMBL" id="BJCL01000002">
    <property type="protein sequence ID" value="GCL61947.1"/>
    <property type="molecule type" value="Genomic_DNA"/>
</dbReference>
<gene>
    <name evidence="2" type="ORF">AQPW35_10280</name>
</gene>
<dbReference type="Pfam" id="PF04717">
    <property type="entry name" value="Phage_base_V"/>
    <property type="match status" value="1"/>
</dbReference>
<dbReference type="SUPFAM" id="SSF69255">
    <property type="entry name" value="gp5 N-terminal domain-like"/>
    <property type="match status" value="1"/>
</dbReference>
<accession>A0A480ANK9</accession>
<dbReference type="RefSeq" id="WP_137731705.1">
    <property type="nucleotide sequence ID" value="NZ_BJCL01000002.1"/>
</dbReference>
<protein>
    <recommendedName>
        <fullName evidence="1">Gp5/Type VI secretion system Vgr protein OB-fold domain-containing protein</fullName>
    </recommendedName>
</protein>
<feature type="domain" description="Gp5/Type VI secretion system Vgr protein OB-fold" evidence="1">
    <location>
        <begin position="16"/>
        <end position="93"/>
    </location>
</feature>
<dbReference type="Proteomes" id="UP000301751">
    <property type="component" value="Unassembled WGS sequence"/>
</dbReference>
<name>A0A480ANK9_9BURK</name>
<dbReference type="AlphaFoldDB" id="A0A480ANK9"/>
<organism evidence="2 3">
    <name type="scientific">Pseudaquabacterium pictum</name>
    <dbReference type="NCBI Taxonomy" id="2315236"/>
    <lineage>
        <taxon>Bacteria</taxon>
        <taxon>Pseudomonadati</taxon>
        <taxon>Pseudomonadota</taxon>
        <taxon>Betaproteobacteria</taxon>
        <taxon>Burkholderiales</taxon>
        <taxon>Sphaerotilaceae</taxon>
        <taxon>Pseudaquabacterium</taxon>
    </lineage>
</organism>
<evidence type="ECO:0000259" key="1">
    <source>
        <dbReference type="Pfam" id="PF04717"/>
    </source>
</evidence>
<comment type="caution">
    <text evidence="2">The sequence shown here is derived from an EMBL/GenBank/DDBJ whole genome shotgun (WGS) entry which is preliminary data.</text>
</comment>
<proteinExistence type="predicted"/>
<evidence type="ECO:0000313" key="2">
    <source>
        <dbReference type="EMBL" id="GCL61947.1"/>
    </source>
</evidence>